<feature type="transmembrane region" description="Helical" evidence="6">
    <location>
        <begin position="275"/>
        <end position="297"/>
    </location>
</feature>
<feature type="transmembrane region" description="Helical" evidence="6">
    <location>
        <begin position="197"/>
        <end position="215"/>
    </location>
</feature>
<dbReference type="CDD" id="cd01949">
    <property type="entry name" value="GGDEF"/>
    <property type="match status" value="1"/>
</dbReference>
<reference evidence="9" key="1">
    <citation type="journal article" date="2022" name="Toxins">
        <title>Genomic Analysis of Sphingopyxis sp. USTB-05 for Biodegrading Cyanobacterial Hepatotoxins.</title>
        <authorList>
            <person name="Liu C."/>
            <person name="Xu Q."/>
            <person name="Zhao Z."/>
            <person name="Zhang H."/>
            <person name="Liu X."/>
            <person name="Yin C."/>
            <person name="Liu Y."/>
            <person name="Yan H."/>
        </authorList>
    </citation>
    <scope>NUCLEOTIDE SEQUENCE</scope>
    <source>
        <strain evidence="9">NBD5</strain>
    </source>
</reference>
<dbReference type="Pfam" id="PF00990">
    <property type="entry name" value="GGDEF"/>
    <property type="match status" value="1"/>
</dbReference>
<dbReference type="EMBL" id="CP084930">
    <property type="protein sequence ID" value="USI73867.1"/>
    <property type="molecule type" value="Genomic_DNA"/>
</dbReference>
<dbReference type="Pfam" id="PF05231">
    <property type="entry name" value="MASE1"/>
    <property type="match status" value="1"/>
</dbReference>
<evidence type="ECO:0000256" key="4">
    <source>
        <dbReference type="ARBA" id="ARBA00022989"/>
    </source>
</evidence>
<evidence type="ECO:0000313" key="10">
    <source>
        <dbReference type="Proteomes" id="UP001056937"/>
    </source>
</evidence>
<dbReference type="Gene3D" id="3.30.70.270">
    <property type="match status" value="1"/>
</dbReference>
<dbReference type="InterPro" id="IPR000160">
    <property type="entry name" value="GGDEF_dom"/>
</dbReference>
<evidence type="ECO:0000256" key="5">
    <source>
        <dbReference type="ARBA" id="ARBA00023136"/>
    </source>
</evidence>
<feature type="transmembrane region" description="Helical" evidence="6">
    <location>
        <begin position="158"/>
        <end position="177"/>
    </location>
</feature>
<dbReference type="InterPro" id="IPR007895">
    <property type="entry name" value="MASE1"/>
</dbReference>
<comment type="subcellular location">
    <subcellularLocation>
        <location evidence="1">Cell membrane</location>
        <topology evidence="1">Multi-pass membrane protein</topology>
    </subcellularLocation>
</comment>
<dbReference type="InterPro" id="IPR000700">
    <property type="entry name" value="PAS-assoc_C"/>
</dbReference>
<dbReference type="InterPro" id="IPR043128">
    <property type="entry name" value="Rev_trsase/Diguanyl_cyclase"/>
</dbReference>
<evidence type="ECO:0000256" key="1">
    <source>
        <dbReference type="ARBA" id="ARBA00004651"/>
    </source>
</evidence>
<evidence type="ECO:0000256" key="2">
    <source>
        <dbReference type="ARBA" id="ARBA00022475"/>
    </source>
</evidence>
<dbReference type="SMART" id="SM00267">
    <property type="entry name" value="GGDEF"/>
    <property type="match status" value="1"/>
</dbReference>
<dbReference type="PROSITE" id="PS50113">
    <property type="entry name" value="PAC"/>
    <property type="match status" value="1"/>
</dbReference>
<dbReference type="EC" id="2.7.7.65" evidence="9"/>
<dbReference type="SUPFAM" id="SSF55785">
    <property type="entry name" value="PYP-like sensor domain (PAS domain)"/>
    <property type="match status" value="1"/>
</dbReference>
<dbReference type="InterPro" id="IPR000014">
    <property type="entry name" value="PAS"/>
</dbReference>
<dbReference type="Pfam" id="PF08448">
    <property type="entry name" value="PAS_4"/>
    <property type="match status" value="1"/>
</dbReference>
<dbReference type="PANTHER" id="PTHR44757">
    <property type="entry name" value="DIGUANYLATE CYCLASE DGCP"/>
    <property type="match status" value="1"/>
</dbReference>
<evidence type="ECO:0000256" key="6">
    <source>
        <dbReference type="SAM" id="Phobius"/>
    </source>
</evidence>
<dbReference type="GO" id="GO:0052621">
    <property type="term" value="F:diguanylate cyclase activity"/>
    <property type="evidence" value="ECO:0007669"/>
    <property type="project" value="UniProtKB-EC"/>
</dbReference>
<dbReference type="PANTHER" id="PTHR44757:SF2">
    <property type="entry name" value="BIOFILM ARCHITECTURE MAINTENANCE PROTEIN MBAA"/>
    <property type="match status" value="1"/>
</dbReference>
<dbReference type="InterPro" id="IPR013656">
    <property type="entry name" value="PAS_4"/>
</dbReference>
<keyword evidence="10" id="KW-1185">Reference proteome</keyword>
<feature type="domain" description="GGDEF" evidence="8">
    <location>
        <begin position="456"/>
        <end position="587"/>
    </location>
</feature>
<dbReference type="InterPro" id="IPR052155">
    <property type="entry name" value="Biofilm_reg_signaling"/>
</dbReference>
<evidence type="ECO:0000256" key="3">
    <source>
        <dbReference type="ARBA" id="ARBA00022692"/>
    </source>
</evidence>
<proteinExistence type="predicted"/>
<dbReference type="Proteomes" id="UP001056937">
    <property type="component" value="Chromosome 1"/>
</dbReference>
<feature type="transmembrane region" description="Helical" evidence="6">
    <location>
        <begin position="244"/>
        <end position="263"/>
    </location>
</feature>
<keyword evidence="4 6" id="KW-1133">Transmembrane helix</keyword>
<dbReference type="PROSITE" id="PS50887">
    <property type="entry name" value="GGDEF"/>
    <property type="match status" value="1"/>
</dbReference>
<evidence type="ECO:0000313" key="9">
    <source>
        <dbReference type="EMBL" id="USI73867.1"/>
    </source>
</evidence>
<name>A0ABY4XA98_9SPHN</name>
<dbReference type="Gene3D" id="3.30.450.20">
    <property type="entry name" value="PAS domain"/>
    <property type="match status" value="1"/>
</dbReference>
<dbReference type="InterPro" id="IPR035965">
    <property type="entry name" value="PAS-like_dom_sf"/>
</dbReference>
<dbReference type="InterPro" id="IPR029787">
    <property type="entry name" value="Nucleotide_cyclase"/>
</dbReference>
<evidence type="ECO:0000259" key="7">
    <source>
        <dbReference type="PROSITE" id="PS50113"/>
    </source>
</evidence>
<dbReference type="RefSeq" id="WP_252167673.1">
    <property type="nucleotide sequence ID" value="NZ_CP084930.1"/>
</dbReference>
<keyword evidence="9" id="KW-0808">Transferase</keyword>
<keyword evidence="2" id="KW-1003">Cell membrane</keyword>
<keyword evidence="9" id="KW-0548">Nucleotidyltransferase</keyword>
<feature type="transmembrane region" description="Helical" evidence="6">
    <location>
        <begin position="221"/>
        <end position="237"/>
    </location>
</feature>
<dbReference type="SUPFAM" id="SSF55073">
    <property type="entry name" value="Nucleotide cyclase"/>
    <property type="match status" value="1"/>
</dbReference>
<organism evidence="9 10">
    <name type="scientific">Sphingomonas morindae</name>
    <dbReference type="NCBI Taxonomy" id="1541170"/>
    <lineage>
        <taxon>Bacteria</taxon>
        <taxon>Pseudomonadati</taxon>
        <taxon>Pseudomonadota</taxon>
        <taxon>Alphaproteobacteria</taxon>
        <taxon>Sphingomonadales</taxon>
        <taxon>Sphingomonadaceae</taxon>
        <taxon>Sphingomonas</taxon>
    </lineage>
</organism>
<gene>
    <name evidence="9" type="ORF">LHA26_05200</name>
</gene>
<feature type="transmembrane region" description="Helical" evidence="6">
    <location>
        <begin position="126"/>
        <end position="146"/>
    </location>
</feature>
<feature type="transmembrane region" description="Helical" evidence="6">
    <location>
        <begin position="87"/>
        <end position="106"/>
    </location>
</feature>
<dbReference type="NCBIfam" id="TIGR00229">
    <property type="entry name" value="sensory_box"/>
    <property type="match status" value="1"/>
</dbReference>
<feature type="transmembrane region" description="Helical" evidence="6">
    <location>
        <begin position="63"/>
        <end position="81"/>
    </location>
</feature>
<keyword evidence="5 6" id="KW-0472">Membrane</keyword>
<feature type="transmembrane region" description="Helical" evidence="6">
    <location>
        <begin position="39"/>
        <end position="56"/>
    </location>
</feature>
<dbReference type="NCBIfam" id="TIGR00254">
    <property type="entry name" value="GGDEF"/>
    <property type="match status" value="1"/>
</dbReference>
<sequence length="587" mass="61264">MARRCPSLDHPRHTGAMLAAGIGSALLAILTLRLVSHDGAIAAVWPANALLLATGLRLPRHRWPTLLAIGYAGSTAAGLVVRGSAPVPLAFAACNMLEVGLALFGLRAAALRREGLLPDPAAMIRFLGWAGLIAPAVSGVVAAGAATLLLDTGYVRAFRVWFLSDGLGLLIFTPIFVSQLRGDYAGWLRSCAPARRLECVALLALTALTAVIVFWGAERPLLFLPFALMMLVAFRLGQRGTQVSVLIVALAGISATLVGRGPLPLVSPVPLEQAHYLQFYLATLLLTGLPVSTALGARRALTARLAESEAMLRLLASRSADVLLHIGADGQCRAADGATMTLFGRAPADLAGMALSALGGDLLVEGHRAALSEPGRFHQIEFSPVEGEARWLEAAICAVSAGEGGAGGSVATIRDVTARKRTELALSRSARTDSLTGLLNRAGFLERLDRALAAHARVHVAMIDLDRFKPINDRHGHAAGDAVLVEVAARIGALVRGEDALGRFGGDEFALLLIEEGEERSQSLCAAIAAQVAARPVAIGAGLWVPISISCGMARHDGMEPAAALLARADAALYAAKRNGRNQVSAA</sequence>
<accession>A0ABY4XA98</accession>
<protein>
    <submittedName>
        <fullName evidence="9">Diguanylate cyclase</fullName>
        <ecNumber evidence="9">2.7.7.65</ecNumber>
    </submittedName>
</protein>
<keyword evidence="3 6" id="KW-0812">Transmembrane</keyword>
<evidence type="ECO:0000259" key="8">
    <source>
        <dbReference type="PROSITE" id="PS50887"/>
    </source>
</evidence>
<feature type="domain" description="PAC" evidence="7">
    <location>
        <begin position="376"/>
        <end position="428"/>
    </location>
</feature>
<feature type="transmembrane region" description="Helical" evidence="6">
    <location>
        <begin position="12"/>
        <end position="33"/>
    </location>
</feature>